<evidence type="ECO:0000313" key="2">
    <source>
        <dbReference type="EMBL" id="SEP23978.1"/>
    </source>
</evidence>
<gene>
    <name evidence="2" type="ORF">SAMN04487948_12542</name>
</gene>
<evidence type="ECO:0000256" key="1">
    <source>
        <dbReference type="SAM" id="Phobius"/>
    </source>
</evidence>
<dbReference type="Proteomes" id="UP000199126">
    <property type="component" value="Unassembled WGS sequence"/>
</dbReference>
<dbReference type="RefSeq" id="WP_139246770.1">
    <property type="nucleotide sequence ID" value="NZ_FODV01000025.1"/>
</dbReference>
<proteinExistence type="predicted"/>
<feature type="transmembrane region" description="Helical" evidence="1">
    <location>
        <begin position="12"/>
        <end position="38"/>
    </location>
</feature>
<keyword evidence="1" id="KW-1133">Transmembrane helix</keyword>
<keyword evidence="1" id="KW-0812">Transmembrane</keyword>
<keyword evidence="3" id="KW-1185">Reference proteome</keyword>
<feature type="transmembrane region" description="Helical" evidence="1">
    <location>
        <begin position="58"/>
        <end position="79"/>
    </location>
</feature>
<evidence type="ECO:0000313" key="3">
    <source>
        <dbReference type="Proteomes" id="UP000199126"/>
    </source>
</evidence>
<sequence>MTPRHGRNESTAVRLVGTGLLTALTLLGGVAVGGWLAFETSHWRAFKTFVEGLSVLSALHLGLLLVVVGVAAKAALVAVSTRR</sequence>
<keyword evidence="1" id="KW-0472">Membrane</keyword>
<protein>
    <submittedName>
        <fullName evidence="2">Uncharacterized protein</fullName>
    </submittedName>
</protein>
<name>A0A1H8WA30_9EURY</name>
<dbReference type="AlphaFoldDB" id="A0A1H8WA30"/>
<organism evidence="2 3">
    <name type="scientific">Halogranum amylolyticum</name>
    <dbReference type="NCBI Taxonomy" id="660520"/>
    <lineage>
        <taxon>Archaea</taxon>
        <taxon>Methanobacteriati</taxon>
        <taxon>Methanobacteriota</taxon>
        <taxon>Stenosarchaea group</taxon>
        <taxon>Halobacteria</taxon>
        <taxon>Halobacteriales</taxon>
        <taxon>Haloferacaceae</taxon>
    </lineage>
</organism>
<accession>A0A1H8WA30</accession>
<dbReference type="EMBL" id="FODV01000025">
    <property type="protein sequence ID" value="SEP23978.1"/>
    <property type="molecule type" value="Genomic_DNA"/>
</dbReference>
<reference evidence="3" key="1">
    <citation type="submission" date="2016-10" db="EMBL/GenBank/DDBJ databases">
        <authorList>
            <person name="Varghese N."/>
            <person name="Submissions S."/>
        </authorList>
    </citation>
    <scope>NUCLEOTIDE SEQUENCE [LARGE SCALE GENOMIC DNA]</scope>
    <source>
        <strain evidence="3">CGMCC 1.10121</strain>
    </source>
</reference>